<organism evidence="3 4">
    <name type="scientific">Amycolatopsis echigonensis</name>
    <dbReference type="NCBI Taxonomy" id="2576905"/>
    <lineage>
        <taxon>Bacteria</taxon>
        <taxon>Bacillati</taxon>
        <taxon>Actinomycetota</taxon>
        <taxon>Actinomycetes</taxon>
        <taxon>Pseudonocardiales</taxon>
        <taxon>Pseudonocardiaceae</taxon>
        <taxon>Amycolatopsis</taxon>
    </lineage>
</organism>
<feature type="compositionally biased region" description="Basic and acidic residues" evidence="2">
    <location>
        <begin position="137"/>
        <end position="151"/>
    </location>
</feature>
<evidence type="ECO:0000313" key="3">
    <source>
        <dbReference type="EMBL" id="PKV96905.1"/>
    </source>
</evidence>
<keyword evidence="1" id="KW-0175">Coiled coil</keyword>
<evidence type="ECO:0000313" key="4">
    <source>
        <dbReference type="Proteomes" id="UP000233750"/>
    </source>
</evidence>
<evidence type="ECO:0000256" key="2">
    <source>
        <dbReference type="SAM" id="MobiDB-lite"/>
    </source>
</evidence>
<feature type="coiled-coil region" evidence="1">
    <location>
        <begin position="23"/>
        <end position="50"/>
    </location>
</feature>
<gene>
    <name evidence="3" type="ORF">ATK30_7870</name>
</gene>
<reference evidence="3 4" key="1">
    <citation type="submission" date="2017-12" db="EMBL/GenBank/DDBJ databases">
        <title>Sequencing the genomes of 1000 Actinobacteria strains.</title>
        <authorList>
            <person name="Klenk H.-P."/>
        </authorList>
    </citation>
    <scope>NUCLEOTIDE SEQUENCE [LARGE SCALE GENOMIC DNA]</scope>
    <source>
        <strain evidence="3 4">DSM 45165</strain>
    </source>
</reference>
<evidence type="ECO:0008006" key="5">
    <source>
        <dbReference type="Google" id="ProtNLM"/>
    </source>
</evidence>
<keyword evidence="4" id="KW-1185">Reference proteome</keyword>
<dbReference type="EMBL" id="PJMY01000003">
    <property type="protein sequence ID" value="PKV96905.1"/>
    <property type="molecule type" value="Genomic_DNA"/>
</dbReference>
<dbReference type="RefSeq" id="WP_101439695.1">
    <property type="nucleotide sequence ID" value="NZ_PJMY01000003.1"/>
</dbReference>
<dbReference type="AlphaFoldDB" id="A0A2N3WST3"/>
<name>A0A2N3WST3_9PSEU</name>
<dbReference type="Proteomes" id="UP000233750">
    <property type="component" value="Unassembled WGS sequence"/>
</dbReference>
<feature type="region of interest" description="Disordered" evidence="2">
    <location>
        <begin position="137"/>
        <end position="162"/>
    </location>
</feature>
<sequence length="363" mass="38769">MDTHELRALLTDGPFVSVHFDESHDTEDAAKQLRLRLKEIEAALEDQGADRPSVEAVLRAVEESAPPVGRAGRTIVAAHGAVLLDRRLAAPPPAQEARYSELPYFLPTVSHLEEAPAHLVVLVDRTGADIEVHRPDGSVETETVRGQEHPVHKVRGGGPAHRDIQSHAEQTAHQNLAEVADHVAKAAERVRPRAIVLAGEVQARTELHDRLPEPARSLTAEVDAGSRAAGADRAELDRAVHELLTGQRLRELDDLAERFRAEASRESALAVSGLSAVTAALAEANVATLLVGDSGEATVYTGAEPTQLGAAPSRLDALGVDEPARRRADEALPYAAVAVGADVVVMDERLDLTDGFGALLRHP</sequence>
<accession>A0A2N3WST3</accession>
<dbReference type="InterPro" id="IPR042226">
    <property type="entry name" value="eFR1_2_sf"/>
</dbReference>
<dbReference type="Pfam" id="PF18844">
    <property type="entry name" value="baeRF_family2"/>
    <property type="match status" value="1"/>
</dbReference>
<comment type="caution">
    <text evidence="3">The sequence shown here is derived from an EMBL/GenBank/DDBJ whole genome shotgun (WGS) entry which is preliminary data.</text>
</comment>
<evidence type="ECO:0000256" key="1">
    <source>
        <dbReference type="SAM" id="Coils"/>
    </source>
</evidence>
<dbReference type="Gene3D" id="3.30.420.60">
    <property type="entry name" value="eRF1 domain 2"/>
    <property type="match status" value="1"/>
</dbReference>
<protein>
    <recommendedName>
        <fullName evidence="5">Peptide subunit release factor 1 (ERF1)</fullName>
    </recommendedName>
</protein>
<dbReference type="OrthoDB" id="5179393at2"/>
<dbReference type="InterPro" id="IPR040701">
    <property type="entry name" value="Bact_RF_family2"/>
</dbReference>
<proteinExistence type="predicted"/>